<dbReference type="Proteomes" id="UP000193689">
    <property type="component" value="Unassembled WGS sequence"/>
</dbReference>
<dbReference type="Pfam" id="PF00083">
    <property type="entry name" value="Sugar_tr"/>
    <property type="match status" value="1"/>
</dbReference>
<dbReference type="GO" id="GO:0005351">
    <property type="term" value="F:carbohydrate:proton symporter activity"/>
    <property type="evidence" value="ECO:0007669"/>
    <property type="project" value="TreeGrafter"/>
</dbReference>
<evidence type="ECO:0000256" key="2">
    <source>
        <dbReference type="ARBA" id="ARBA00010992"/>
    </source>
</evidence>
<evidence type="ECO:0000259" key="10">
    <source>
        <dbReference type="PROSITE" id="PS50850"/>
    </source>
</evidence>
<keyword evidence="12" id="KW-1185">Reference proteome</keyword>
<evidence type="ECO:0000256" key="1">
    <source>
        <dbReference type="ARBA" id="ARBA00004141"/>
    </source>
</evidence>
<dbReference type="PROSITE" id="PS50850">
    <property type="entry name" value="MFS"/>
    <property type="match status" value="1"/>
</dbReference>
<dbReference type="InterPro" id="IPR005828">
    <property type="entry name" value="MFS_sugar_transport-like"/>
</dbReference>
<dbReference type="OrthoDB" id="4142200at2759"/>
<dbReference type="InterPro" id="IPR036259">
    <property type="entry name" value="MFS_trans_sf"/>
</dbReference>
<reference evidence="11 12" key="1">
    <citation type="submission" date="2016-07" db="EMBL/GenBank/DDBJ databases">
        <title>Pervasive Adenine N6-methylation of Active Genes in Fungi.</title>
        <authorList>
            <consortium name="DOE Joint Genome Institute"/>
            <person name="Mondo S.J."/>
            <person name="Dannebaum R.O."/>
            <person name="Kuo R.C."/>
            <person name="Labutti K."/>
            <person name="Haridas S."/>
            <person name="Kuo A."/>
            <person name="Salamov A."/>
            <person name="Ahrendt S.R."/>
            <person name="Lipzen A."/>
            <person name="Sullivan W."/>
            <person name="Andreopoulos W.B."/>
            <person name="Clum A."/>
            <person name="Lindquist E."/>
            <person name="Daum C."/>
            <person name="Ramamoorthy G.K."/>
            <person name="Gryganskyi A."/>
            <person name="Culley D."/>
            <person name="Magnuson J.K."/>
            <person name="James T.Y."/>
            <person name="O'Malley M.A."/>
            <person name="Stajich J.E."/>
            <person name="Spatafora J.W."/>
            <person name="Visel A."/>
            <person name="Grigoriev I.V."/>
        </authorList>
    </citation>
    <scope>NUCLEOTIDE SEQUENCE [LARGE SCALE GENOMIC DNA]</scope>
    <source>
        <strain evidence="11 12">CBS 129021</strain>
    </source>
</reference>
<protein>
    <submittedName>
        <fullName evidence="11">General substrate transporter</fullName>
    </submittedName>
</protein>
<feature type="transmembrane region" description="Helical" evidence="9">
    <location>
        <begin position="12"/>
        <end position="37"/>
    </location>
</feature>
<feature type="transmembrane region" description="Helical" evidence="9">
    <location>
        <begin position="49"/>
        <end position="70"/>
    </location>
</feature>
<evidence type="ECO:0000256" key="4">
    <source>
        <dbReference type="ARBA" id="ARBA00022692"/>
    </source>
</evidence>
<gene>
    <name evidence="11" type="ORF">BCR38DRAFT_179375</name>
</gene>
<feature type="transmembrane region" description="Helical" evidence="9">
    <location>
        <begin position="374"/>
        <end position="401"/>
    </location>
</feature>
<keyword evidence="7" id="KW-0325">Glycoprotein</keyword>
<dbReference type="SUPFAM" id="SSF103473">
    <property type="entry name" value="MFS general substrate transporter"/>
    <property type="match status" value="1"/>
</dbReference>
<dbReference type="PRINTS" id="PR00171">
    <property type="entry name" value="SUGRTRNSPORT"/>
</dbReference>
<comment type="caution">
    <text evidence="11">The sequence shown here is derived from an EMBL/GenBank/DDBJ whole genome shotgun (WGS) entry which is preliminary data.</text>
</comment>
<dbReference type="NCBIfam" id="TIGR00879">
    <property type="entry name" value="SP"/>
    <property type="match status" value="1"/>
</dbReference>
<dbReference type="InterPro" id="IPR020846">
    <property type="entry name" value="MFS_dom"/>
</dbReference>
<evidence type="ECO:0000256" key="8">
    <source>
        <dbReference type="RuleBase" id="RU003346"/>
    </source>
</evidence>
<dbReference type="PANTHER" id="PTHR48022">
    <property type="entry name" value="PLASTIDIC GLUCOSE TRANSPORTER 4"/>
    <property type="match status" value="1"/>
</dbReference>
<accession>A0A1Y2E4F7</accession>
<keyword evidence="3 8" id="KW-0813">Transport</keyword>
<evidence type="ECO:0000313" key="12">
    <source>
        <dbReference type="Proteomes" id="UP000193689"/>
    </source>
</evidence>
<evidence type="ECO:0000256" key="9">
    <source>
        <dbReference type="SAM" id="Phobius"/>
    </source>
</evidence>
<evidence type="ECO:0000256" key="3">
    <source>
        <dbReference type="ARBA" id="ARBA00022448"/>
    </source>
</evidence>
<name>A0A1Y2E4F7_9PEZI</name>
<dbReference type="InterPro" id="IPR050360">
    <property type="entry name" value="MFS_Sugar_Transporters"/>
</dbReference>
<dbReference type="FunFam" id="1.20.1250.20:FF:000026">
    <property type="entry name" value="MFS quinate transporter QutD"/>
    <property type="match status" value="1"/>
</dbReference>
<dbReference type="RefSeq" id="XP_040717363.1">
    <property type="nucleotide sequence ID" value="XM_040853920.1"/>
</dbReference>
<dbReference type="PANTHER" id="PTHR48022:SF47">
    <property type="entry name" value="MAJOR FACILITATOR SUPERFAMILY (MFS) PROFILE DOMAIN-CONTAINING PROTEIN"/>
    <property type="match status" value="1"/>
</dbReference>
<evidence type="ECO:0000256" key="6">
    <source>
        <dbReference type="ARBA" id="ARBA00023136"/>
    </source>
</evidence>
<dbReference type="PROSITE" id="PS00216">
    <property type="entry name" value="SUGAR_TRANSPORT_1"/>
    <property type="match status" value="1"/>
</dbReference>
<feature type="domain" description="Major facilitator superfamily (MFS) profile" evidence="10">
    <location>
        <begin position="13"/>
        <end position="466"/>
    </location>
</feature>
<dbReference type="InterPro" id="IPR003663">
    <property type="entry name" value="Sugar/inositol_transpt"/>
</dbReference>
<sequence>MARIPKITNTYFVAIVATVGGMLFGFDISSMSAIVVTEQYINYFNNPSGLVQGAIGSSLAAGSVLGSLIAGPVSDKWGRRDSIMFACLWWLMGTAVQVACKDYGTLIAGRILNGVCVGITSSQVPVYLAEIAKRETRGRLVIIQQLAIEWGILIMYFIGYGCSFIEKGIPGSSASFRTAWGTQFIPCVLLMVGLPFLPRSPRWLAKVGRDEEAIQTLADIQAGGNRADPLVIAEWEEISTTLQAEREVGNGWKMFFKNGMWKRTLAGVSVQAWQQMSGANVIVYYIGYVFSMAGLSGDINLISGGVQYALFIIFTTVMFFFIDKTGRRTLLIWGSIGMAICHFVVGGMLGSYGVSVPEGVNGNANVVIKVEGAASHTVIAFSYLLIIVYALTLAPVAWIYAAEVWSLGTRATGMAMAAEANWLFNFALGLFTPPAFVTITWKVFIIFGVLCIAAAAQAFLTYPETCGKTIEEIEGLFAKGAPYAWTTKKGGSRLEEKIQHVAERKENGEYLVVPIHQENATADQKV</sequence>
<keyword evidence="4 9" id="KW-0812">Transmembrane</keyword>
<feature type="transmembrane region" description="Helical" evidence="9">
    <location>
        <begin position="413"/>
        <end position="433"/>
    </location>
</feature>
<feature type="transmembrane region" description="Helical" evidence="9">
    <location>
        <begin position="330"/>
        <end position="354"/>
    </location>
</feature>
<dbReference type="InParanoid" id="A0A1Y2E4F7"/>
<comment type="subcellular location">
    <subcellularLocation>
        <location evidence="1">Membrane</location>
        <topology evidence="1">Multi-pass membrane protein</topology>
    </subcellularLocation>
</comment>
<dbReference type="GO" id="GO:0016020">
    <property type="term" value="C:membrane"/>
    <property type="evidence" value="ECO:0007669"/>
    <property type="project" value="UniProtKB-SubCell"/>
</dbReference>
<organism evidence="11 12">
    <name type="scientific">Pseudomassariella vexata</name>
    <dbReference type="NCBI Taxonomy" id="1141098"/>
    <lineage>
        <taxon>Eukaryota</taxon>
        <taxon>Fungi</taxon>
        <taxon>Dikarya</taxon>
        <taxon>Ascomycota</taxon>
        <taxon>Pezizomycotina</taxon>
        <taxon>Sordariomycetes</taxon>
        <taxon>Xylariomycetidae</taxon>
        <taxon>Amphisphaeriales</taxon>
        <taxon>Pseudomassariaceae</taxon>
        <taxon>Pseudomassariella</taxon>
    </lineage>
</organism>
<keyword evidence="5 9" id="KW-1133">Transmembrane helix</keyword>
<feature type="transmembrane region" description="Helical" evidence="9">
    <location>
        <begin position="140"/>
        <end position="159"/>
    </location>
</feature>
<feature type="transmembrane region" description="Helical" evidence="9">
    <location>
        <begin position="179"/>
        <end position="197"/>
    </location>
</feature>
<feature type="transmembrane region" description="Helical" evidence="9">
    <location>
        <begin position="305"/>
        <end position="323"/>
    </location>
</feature>
<evidence type="ECO:0000313" key="11">
    <source>
        <dbReference type="EMBL" id="ORY66399.1"/>
    </source>
</evidence>
<dbReference type="InterPro" id="IPR005829">
    <property type="entry name" value="Sugar_transporter_CS"/>
</dbReference>
<comment type="similarity">
    <text evidence="2 8">Belongs to the major facilitator superfamily. Sugar transporter (TC 2.A.1.1) family.</text>
</comment>
<dbReference type="Gene3D" id="1.20.1250.20">
    <property type="entry name" value="MFS general substrate transporter like domains"/>
    <property type="match status" value="1"/>
</dbReference>
<feature type="transmembrane region" description="Helical" evidence="9">
    <location>
        <begin position="439"/>
        <end position="460"/>
    </location>
</feature>
<dbReference type="EMBL" id="MCFJ01000005">
    <property type="protein sequence ID" value="ORY66399.1"/>
    <property type="molecule type" value="Genomic_DNA"/>
</dbReference>
<proteinExistence type="inferred from homology"/>
<evidence type="ECO:0000256" key="5">
    <source>
        <dbReference type="ARBA" id="ARBA00022989"/>
    </source>
</evidence>
<dbReference type="GeneID" id="63770132"/>
<keyword evidence="6 9" id="KW-0472">Membrane</keyword>
<dbReference type="PROSITE" id="PS00217">
    <property type="entry name" value="SUGAR_TRANSPORT_2"/>
    <property type="match status" value="1"/>
</dbReference>
<evidence type="ECO:0000256" key="7">
    <source>
        <dbReference type="ARBA" id="ARBA00023180"/>
    </source>
</evidence>
<dbReference type="AlphaFoldDB" id="A0A1Y2E4F7"/>